<dbReference type="EMBL" id="BAGZ01000005">
    <property type="protein sequence ID" value="GAB77410.1"/>
    <property type="molecule type" value="Genomic_DNA"/>
</dbReference>
<dbReference type="Gene3D" id="1.10.10.10">
    <property type="entry name" value="Winged helix-like DNA-binding domain superfamily/Winged helix DNA-binding domain"/>
    <property type="match status" value="1"/>
</dbReference>
<dbReference type="STRING" id="100225.SAMN05421595_1245"/>
<dbReference type="AlphaFoldDB" id="K6VPV8"/>
<keyword evidence="2" id="KW-1185">Reference proteome</keyword>
<dbReference type="Proteomes" id="UP000008495">
    <property type="component" value="Unassembled WGS sequence"/>
</dbReference>
<gene>
    <name evidence="1" type="ORF">AUCHE_05_03210</name>
</gene>
<dbReference type="InterPro" id="IPR036390">
    <property type="entry name" value="WH_DNA-bd_sf"/>
</dbReference>
<protein>
    <recommendedName>
        <fullName evidence="3">Transcriptional regulator HTH-type FeoC domain-containing protein</fullName>
    </recommendedName>
</protein>
<accession>K6VPV8</accession>
<organism evidence="1 2">
    <name type="scientific">Austwickia chelonae NBRC 105200</name>
    <dbReference type="NCBI Taxonomy" id="1184607"/>
    <lineage>
        <taxon>Bacteria</taxon>
        <taxon>Bacillati</taxon>
        <taxon>Actinomycetota</taxon>
        <taxon>Actinomycetes</taxon>
        <taxon>Micrococcales</taxon>
        <taxon>Dermatophilaceae</taxon>
        <taxon>Austwickia</taxon>
    </lineage>
</organism>
<dbReference type="eggNOG" id="ENOG5033G9P">
    <property type="taxonomic scope" value="Bacteria"/>
</dbReference>
<comment type="caution">
    <text evidence="1">The sequence shown here is derived from an EMBL/GenBank/DDBJ whole genome shotgun (WGS) entry which is preliminary data.</text>
</comment>
<reference evidence="1 2" key="1">
    <citation type="submission" date="2012-08" db="EMBL/GenBank/DDBJ databases">
        <title>Whole genome shotgun sequence of Austwickia chelonae NBRC 105200.</title>
        <authorList>
            <person name="Yoshida I."/>
            <person name="Hosoyama A."/>
            <person name="Tsuchikane K."/>
            <person name="Katsumata H."/>
            <person name="Ando Y."/>
            <person name="Ohji S."/>
            <person name="Hamada M."/>
            <person name="Tamura T."/>
            <person name="Yamazoe A."/>
            <person name="Yamazaki S."/>
            <person name="Fujita N."/>
        </authorList>
    </citation>
    <scope>NUCLEOTIDE SEQUENCE [LARGE SCALE GENOMIC DNA]</scope>
    <source>
        <strain evidence="1 2">NBRC 105200</strain>
    </source>
</reference>
<proteinExistence type="predicted"/>
<dbReference type="SUPFAM" id="SSF46785">
    <property type="entry name" value="Winged helix' DNA-binding domain"/>
    <property type="match status" value="1"/>
</dbReference>
<dbReference type="RefSeq" id="WP_006502162.1">
    <property type="nucleotide sequence ID" value="NZ_BAGZ01000005.1"/>
</dbReference>
<dbReference type="OrthoDB" id="3733984at2"/>
<sequence>MSGPLRQVLEAVEDGAVSVGEITLRTGLDRDVVAASVAHLARIGRVDSRTFSSGCSDAGCGGCSRSGGAEGSGCGIDSGGSARKPVFLGIFSRTSSPAGDADGR</sequence>
<name>K6VPV8_9MICO</name>
<dbReference type="InterPro" id="IPR036388">
    <property type="entry name" value="WH-like_DNA-bd_sf"/>
</dbReference>
<evidence type="ECO:0000313" key="1">
    <source>
        <dbReference type="EMBL" id="GAB77410.1"/>
    </source>
</evidence>
<evidence type="ECO:0000313" key="2">
    <source>
        <dbReference type="Proteomes" id="UP000008495"/>
    </source>
</evidence>
<evidence type="ECO:0008006" key="3">
    <source>
        <dbReference type="Google" id="ProtNLM"/>
    </source>
</evidence>